<dbReference type="SMART" id="SM01222">
    <property type="entry name" value="FTCD_N"/>
    <property type="match status" value="1"/>
</dbReference>
<reference evidence="5" key="1">
    <citation type="submission" date="2020-05" db="EMBL/GenBank/DDBJ databases">
        <authorList>
            <person name="Chiriac C."/>
            <person name="Salcher M."/>
            <person name="Ghai R."/>
            <person name="Kavagutti S V."/>
        </authorList>
    </citation>
    <scope>NUCLEOTIDE SEQUENCE</scope>
</reference>
<dbReference type="InterPro" id="IPR013802">
    <property type="entry name" value="Formiminotransferase_C"/>
</dbReference>
<dbReference type="PANTHER" id="PTHR12234:SF1">
    <property type="entry name" value="FORMIMINOTRANSFERASE N-TERMINAL SUBDOMAIN-CONTAINING PROTEIN"/>
    <property type="match status" value="1"/>
</dbReference>
<evidence type="ECO:0000313" key="7">
    <source>
        <dbReference type="EMBL" id="CAB5046700.1"/>
    </source>
</evidence>
<feature type="domain" description="Formiminotransferase C-terminal subdomain" evidence="3">
    <location>
        <begin position="150"/>
        <end position="252"/>
    </location>
</feature>
<organism evidence="5">
    <name type="scientific">freshwater metagenome</name>
    <dbReference type="NCBI Taxonomy" id="449393"/>
    <lineage>
        <taxon>unclassified sequences</taxon>
        <taxon>metagenomes</taxon>
        <taxon>ecological metagenomes</taxon>
    </lineage>
</organism>
<dbReference type="InterPro" id="IPR051623">
    <property type="entry name" value="FTCD"/>
</dbReference>
<dbReference type="Gene3D" id="3.30.70.670">
    <property type="entry name" value="Formiminotransferase, C-terminal subdomain"/>
    <property type="match status" value="1"/>
</dbReference>
<accession>A0A6J6AFM7</accession>
<dbReference type="AlphaFoldDB" id="A0A6J6AFM7"/>
<dbReference type="GO" id="GO:0030409">
    <property type="term" value="F:glutamate formimidoyltransferase activity"/>
    <property type="evidence" value="ECO:0007669"/>
    <property type="project" value="UniProtKB-EC"/>
</dbReference>
<dbReference type="EMBL" id="CAETWZ010000027">
    <property type="protein sequence ID" value="CAB4367653.1"/>
    <property type="molecule type" value="Genomic_DNA"/>
</dbReference>
<dbReference type="SUPFAM" id="SSF55116">
    <property type="entry name" value="Formiminotransferase domain of formiminotransferase-cyclodeaminase"/>
    <property type="match status" value="2"/>
</dbReference>
<dbReference type="EMBL" id="CAEZXA010000029">
    <property type="protein sequence ID" value="CAB4670646.1"/>
    <property type="molecule type" value="Genomic_DNA"/>
</dbReference>
<evidence type="ECO:0000256" key="1">
    <source>
        <dbReference type="ARBA" id="ARBA00012252"/>
    </source>
</evidence>
<gene>
    <name evidence="6" type="ORF">UFOPK2334_00503</name>
    <name evidence="5" type="ORF">UFOPK4179_00441</name>
    <name evidence="7" type="ORF">UFOPK4293_00435</name>
</gene>
<dbReference type="Pfam" id="PF07837">
    <property type="entry name" value="FTCD_N"/>
    <property type="match status" value="1"/>
</dbReference>
<sequence>MINVSEGRNHAILDALTQVCSGDLLDVHTDSDHNRSVFTVLGEEAPRRLTQAAILALSLSQHAGVHPRLGVVDVVPFVPLVNSSMQDAQIARDEFATWVTGEFNIPCFLYGTNHTLPEIRKNAWTTVMPDIGPHVPHPTAGAVCVGVREPLVAYNLWLEDVDLATTRRIASAVRTAHIRTLGLQVGAFTQVSVNLIEPMISGPNDVFNAVSQHAAVHHAELVGLLPASVLATIPRARWEDLDVSVEQTIEWRVTNR</sequence>
<dbReference type="InterPro" id="IPR012886">
    <property type="entry name" value="Formiminotransferase_N"/>
</dbReference>
<evidence type="ECO:0000256" key="2">
    <source>
        <dbReference type="ARBA" id="ARBA00022679"/>
    </source>
</evidence>
<evidence type="ECO:0000313" key="5">
    <source>
        <dbReference type="EMBL" id="CAB4367653.1"/>
    </source>
</evidence>
<dbReference type="EC" id="2.1.2.5" evidence="1"/>
<dbReference type="SMART" id="SM01221">
    <property type="entry name" value="FTCD"/>
    <property type="match status" value="1"/>
</dbReference>
<evidence type="ECO:0000259" key="4">
    <source>
        <dbReference type="SMART" id="SM01222"/>
    </source>
</evidence>
<dbReference type="PANTHER" id="PTHR12234">
    <property type="entry name" value="FORMIMINOTRANSFERASE-CYCLODEAMINASE"/>
    <property type="match status" value="1"/>
</dbReference>
<dbReference type="InterPro" id="IPR037064">
    <property type="entry name" value="Formiminotransferase_N_sf"/>
</dbReference>
<evidence type="ECO:0000313" key="6">
    <source>
        <dbReference type="EMBL" id="CAB4670646.1"/>
    </source>
</evidence>
<evidence type="ECO:0000259" key="3">
    <source>
        <dbReference type="SMART" id="SM01221"/>
    </source>
</evidence>
<dbReference type="GO" id="GO:0005542">
    <property type="term" value="F:folic acid binding"/>
    <property type="evidence" value="ECO:0007669"/>
    <property type="project" value="InterPro"/>
</dbReference>
<name>A0A6J6AFM7_9ZZZZ</name>
<dbReference type="EMBL" id="CAFBQH010000018">
    <property type="protein sequence ID" value="CAB5046700.1"/>
    <property type="molecule type" value="Genomic_DNA"/>
</dbReference>
<proteinExistence type="predicted"/>
<dbReference type="InterPro" id="IPR022384">
    <property type="entry name" value="FormiminoTrfase_cat_dom_sf"/>
</dbReference>
<dbReference type="InterPro" id="IPR037070">
    <property type="entry name" value="Formiminotransferase_C_sf"/>
</dbReference>
<keyword evidence="2" id="KW-0808">Transferase</keyword>
<feature type="domain" description="Formiminotransferase N-terminal subdomain" evidence="4">
    <location>
        <begin position="1"/>
        <end position="149"/>
    </location>
</feature>
<protein>
    <recommendedName>
        <fullName evidence="1">glutamate formimidoyltransferase</fullName>
        <ecNumber evidence="1">2.1.2.5</ecNumber>
    </recommendedName>
</protein>
<dbReference type="Gene3D" id="3.30.990.10">
    <property type="entry name" value="Formiminotransferase, N-terminal subdomain"/>
    <property type="match status" value="1"/>
</dbReference>